<name>A0A450T3L8_9GAMM</name>
<dbReference type="AlphaFoldDB" id="A0A450T3L8"/>
<evidence type="ECO:0000313" key="1">
    <source>
        <dbReference type="EMBL" id="VFJ61102.1"/>
    </source>
</evidence>
<protein>
    <submittedName>
        <fullName evidence="1">Uncharacterized protein</fullName>
    </submittedName>
</protein>
<accession>A0A450T3L8</accession>
<proteinExistence type="predicted"/>
<reference evidence="1" key="1">
    <citation type="submission" date="2019-02" db="EMBL/GenBank/DDBJ databases">
        <authorList>
            <person name="Gruber-Vodicka R. H."/>
            <person name="Seah K. B. B."/>
        </authorList>
    </citation>
    <scope>NUCLEOTIDE SEQUENCE</scope>
    <source>
        <strain evidence="1">BECK_BZ15</strain>
    </source>
</reference>
<gene>
    <name evidence="1" type="ORF">BECKFW1821A_GA0114235_11118</name>
</gene>
<sequence>MAIEVVIVLGGDDTADYHHDVFPIQCLEFLDEFRQ</sequence>
<dbReference type="EMBL" id="CAADEW010000111">
    <property type="protein sequence ID" value="VFJ61102.1"/>
    <property type="molecule type" value="Genomic_DNA"/>
</dbReference>
<organism evidence="1">
    <name type="scientific">Candidatus Kentrum sp. FW</name>
    <dbReference type="NCBI Taxonomy" id="2126338"/>
    <lineage>
        <taxon>Bacteria</taxon>
        <taxon>Pseudomonadati</taxon>
        <taxon>Pseudomonadota</taxon>
        <taxon>Gammaproteobacteria</taxon>
        <taxon>Candidatus Kentrum</taxon>
    </lineage>
</organism>